<dbReference type="GO" id="GO:0002693">
    <property type="term" value="P:positive regulation of cellular extravasation"/>
    <property type="evidence" value="ECO:0007669"/>
    <property type="project" value="TreeGrafter"/>
</dbReference>
<dbReference type="GeneTree" id="ENSGT00940000158585"/>
<dbReference type="Pfam" id="PF00200">
    <property type="entry name" value="Disintegrin"/>
    <property type="match status" value="1"/>
</dbReference>
<dbReference type="Gene3D" id="4.10.70.10">
    <property type="entry name" value="Disintegrin domain"/>
    <property type="match status" value="1"/>
</dbReference>
<reference evidence="15" key="4">
    <citation type="submission" date="2025-09" db="UniProtKB">
        <authorList>
            <consortium name="Ensembl"/>
        </authorList>
    </citation>
    <scope>IDENTIFICATION</scope>
</reference>
<dbReference type="InterPro" id="IPR013111">
    <property type="entry name" value="EGF_extracell"/>
</dbReference>
<evidence type="ECO:0000256" key="2">
    <source>
        <dbReference type="ARBA" id="ARBA00022536"/>
    </source>
</evidence>
<dbReference type="Pfam" id="PF08516">
    <property type="entry name" value="ADAM_CR"/>
    <property type="match status" value="1"/>
</dbReference>
<keyword evidence="4 11" id="KW-1133">Transmembrane helix</keyword>
<reference evidence="15" key="3">
    <citation type="submission" date="2025-08" db="UniProtKB">
        <authorList>
            <consortium name="Ensembl"/>
        </authorList>
    </citation>
    <scope>IDENTIFICATION</scope>
</reference>
<dbReference type="SMART" id="SM00608">
    <property type="entry name" value="ACR"/>
    <property type="match status" value="1"/>
</dbReference>
<feature type="disulfide bond" evidence="8">
    <location>
        <begin position="525"/>
        <end position="534"/>
    </location>
</feature>
<dbReference type="InterPro" id="IPR006586">
    <property type="entry name" value="ADAM_Cys-rich"/>
</dbReference>
<dbReference type="FunFam" id="4.10.70.10:FF:000001">
    <property type="entry name" value="Disintegrin and metalloproteinase domain-containing protein 22"/>
    <property type="match status" value="1"/>
</dbReference>
<dbReference type="Pfam" id="PF01421">
    <property type="entry name" value="Reprolysin"/>
    <property type="match status" value="1"/>
</dbReference>
<dbReference type="InterPro" id="IPR002870">
    <property type="entry name" value="Peptidase_M12B_N"/>
</dbReference>
<dbReference type="PANTHER" id="PTHR11905:SF20">
    <property type="entry name" value="DISINTEGRIN AND METALLOPROTEINASE DOMAIN-CONTAINING PROTEIN 8"/>
    <property type="match status" value="1"/>
</dbReference>
<dbReference type="PROSITE" id="PS50215">
    <property type="entry name" value="ADAM_MEPRO"/>
    <property type="match status" value="1"/>
</dbReference>
<dbReference type="InterPro" id="IPR001762">
    <property type="entry name" value="Disintegrin_dom"/>
</dbReference>
<dbReference type="SMART" id="SM00050">
    <property type="entry name" value="DISIN"/>
    <property type="match status" value="1"/>
</dbReference>
<keyword evidence="16" id="KW-1185">Reference proteome</keyword>
<dbReference type="CDD" id="cd04269">
    <property type="entry name" value="ZnMc_adamalysin_II_like"/>
    <property type="match status" value="1"/>
</dbReference>
<dbReference type="Proteomes" id="UP000265140">
    <property type="component" value="Chromosome 6"/>
</dbReference>
<evidence type="ECO:0000256" key="8">
    <source>
        <dbReference type="PROSITE-ProRule" id="PRU00076"/>
    </source>
</evidence>
<protein>
    <recommendedName>
        <fullName evidence="17">ADAM metallopeptidase domain 8b</fullName>
    </recommendedName>
</protein>
<dbReference type="InterPro" id="IPR018358">
    <property type="entry name" value="Disintegrin_CS"/>
</dbReference>
<dbReference type="Bgee" id="ENSELUG00000009481">
    <property type="expression patterns" value="Expressed in stomach and 10 other cell types or tissues"/>
</dbReference>
<dbReference type="Ensembl" id="ENSELUT00000086891.2">
    <property type="protein sequence ID" value="ENSELUP00000069505.2"/>
    <property type="gene ID" value="ENSELUG00000009481.3"/>
</dbReference>
<evidence type="ECO:0000256" key="4">
    <source>
        <dbReference type="ARBA" id="ARBA00022989"/>
    </source>
</evidence>
<dbReference type="SUPFAM" id="SSF57552">
    <property type="entry name" value="Blood coagulation inhibitor (disintegrin)"/>
    <property type="match status" value="1"/>
</dbReference>
<evidence type="ECO:0000256" key="10">
    <source>
        <dbReference type="SAM" id="MobiDB-lite"/>
    </source>
</evidence>
<dbReference type="PROSITE" id="PS01186">
    <property type="entry name" value="EGF_2"/>
    <property type="match status" value="1"/>
</dbReference>
<evidence type="ECO:0000256" key="9">
    <source>
        <dbReference type="PROSITE-ProRule" id="PRU00276"/>
    </source>
</evidence>
<dbReference type="InterPro" id="IPR036436">
    <property type="entry name" value="Disintegrin_dom_sf"/>
</dbReference>
<evidence type="ECO:0008006" key="17">
    <source>
        <dbReference type="Google" id="ProtNLM"/>
    </source>
</evidence>
<dbReference type="FunFam" id="3.40.390.10:FF:000002">
    <property type="entry name" value="Disintegrin and metalloproteinase domain-containing protein 22"/>
    <property type="match status" value="1"/>
</dbReference>
<evidence type="ECO:0000256" key="3">
    <source>
        <dbReference type="ARBA" id="ARBA00022692"/>
    </source>
</evidence>
<evidence type="ECO:0000256" key="6">
    <source>
        <dbReference type="ARBA" id="ARBA00023157"/>
    </source>
</evidence>
<dbReference type="Pfam" id="PF01562">
    <property type="entry name" value="Pep_M12B_propep"/>
    <property type="match status" value="1"/>
</dbReference>
<dbReference type="SUPFAM" id="SSF55486">
    <property type="entry name" value="Metalloproteases ('zincins'), catalytic domain"/>
    <property type="match status" value="1"/>
</dbReference>
<dbReference type="GO" id="GO:0050839">
    <property type="term" value="F:cell adhesion molecule binding"/>
    <property type="evidence" value="ECO:0007669"/>
    <property type="project" value="TreeGrafter"/>
</dbReference>
<dbReference type="PRINTS" id="PR00289">
    <property type="entry name" value="DISINTEGRIN"/>
</dbReference>
<dbReference type="InterPro" id="IPR000742">
    <property type="entry name" value="EGF"/>
</dbReference>
<feature type="transmembrane region" description="Helical" evidence="11">
    <location>
        <begin position="544"/>
        <end position="568"/>
    </location>
</feature>
<keyword evidence="9" id="KW-0862">Zinc</keyword>
<dbReference type="GO" id="GO:0005886">
    <property type="term" value="C:plasma membrane"/>
    <property type="evidence" value="ECO:0007669"/>
    <property type="project" value="UniProtKB-ARBA"/>
</dbReference>
<evidence type="ECO:0000256" key="7">
    <source>
        <dbReference type="PROSITE-ProRule" id="PRU00068"/>
    </source>
</evidence>
<dbReference type="Gene3D" id="3.40.390.10">
    <property type="entry name" value="Collagenase (Catalytic Domain)"/>
    <property type="match status" value="1"/>
</dbReference>
<evidence type="ECO:0000256" key="1">
    <source>
        <dbReference type="ARBA" id="ARBA00004479"/>
    </source>
</evidence>
<dbReference type="AlphaFoldDB" id="A0A6Q2YV31"/>
<sequence length="714" mass="78495">MNLNMLSSRHLIGKHYTLTDYNKDGVTTTSPTHHEDHCYYHGHIEDVEDSSVSLSLCSGMRGFLRVEEKVFLIEPLEVTGIEEEGLVAVYRQEHLRRKRSSCSSGNDTVYDHGPSGLFQHSSLVNKKLVEARMLEVANHVDKVYRPLGIRVMLVGLELWSYRDQIIVRDSPDDTLTSFLQWRQDNLLRRTAHDNAQLVTAVDFVGTTVGLATSSAMCTPKSGGVNQDHSAHPLGVASTIAHEMGHNLGMAHDDASLCSCSTRASARSCVMAESIGRLYPSMFSSCSVEQLSRFLEDVNPSCLLDTPLVDRIYGGPHCGNAFLEPGEECDCGTVEECSNPCCNASTCRLNMGAQCAQGDCCHNCQLRQVGAVCRPSTGDCDLTEHCSGLSPACPPDAHTLNGQPCDNGEGYCYNGQCPSHRQHCKRLWGPDAEVVNKNKHTFWREFPVTQRKSVITLSQGVTCNVATMDPKAQSEDLGNVPSGTKCGNNMVCYEQRCQDIKVYGPQDCAAKCNNRGVCNHERQCHCDPGWAPPYCDTKLMERRNGVIITASLVVVSLLLTSLFIGRLLYSRKHRQRNSLSKVPLGSTSGQSNPLFQSSSVQGSPRSGPIHISLPTFMESTATQQCKPLPQPLSHTASQDFQPLNVSLLPNRSAPRVSFPQSATQIVKPPMPPPVAPSKAAHLMVRIGTFVVFQKIIQTVNYAYCIMPTTQYFIQK</sequence>
<name>A0A6Q2YV31_ESOLU</name>
<reference evidence="16" key="1">
    <citation type="journal article" date="2014" name="PLoS ONE">
        <title>The genome and linkage map of the northern pike (Esox lucius): conserved synteny revealed between the salmonid sister group and the Neoteleostei.</title>
        <authorList>
            <person name="Rondeau E.B."/>
            <person name="Minkley D.R."/>
            <person name="Leong J.S."/>
            <person name="Messmer A.M."/>
            <person name="Jantzen J.R."/>
            <person name="von Schalburg K.R."/>
            <person name="Lemon C."/>
            <person name="Bird N.H."/>
            <person name="Koop B.F."/>
        </authorList>
    </citation>
    <scope>NUCLEOTIDE SEQUENCE</scope>
</reference>
<feature type="domain" description="EGF-like" evidence="12">
    <location>
        <begin position="503"/>
        <end position="535"/>
    </location>
</feature>
<feature type="compositionally biased region" description="Polar residues" evidence="10">
    <location>
        <begin position="578"/>
        <end position="603"/>
    </location>
</feature>
<dbReference type="GO" id="GO:0022407">
    <property type="term" value="P:regulation of cell-cell adhesion"/>
    <property type="evidence" value="ECO:0007669"/>
    <property type="project" value="TreeGrafter"/>
</dbReference>
<feature type="domain" description="Disintegrin" evidence="13">
    <location>
        <begin position="314"/>
        <end position="400"/>
    </location>
</feature>
<dbReference type="InterPro" id="IPR024079">
    <property type="entry name" value="MetalloPept_cat_dom_sf"/>
</dbReference>
<keyword evidence="6 8" id="KW-1015">Disulfide bond</keyword>
<dbReference type="GO" id="GO:0006954">
    <property type="term" value="P:inflammatory response"/>
    <property type="evidence" value="ECO:0007669"/>
    <property type="project" value="TreeGrafter"/>
</dbReference>
<reference evidence="15" key="2">
    <citation type="submission" date="2020-02" db="EMBL/GenBank/DDBJ databases">
        <title>Esox lucius (northern pike) genome, fEsoLuc1, primary haplotype.</title>
        <authorList>
            <person name="Myers G."/>
            <person name="Karagic N."/>
            <person name="Meyer A."/>
            <person name="Pippel M."/>
            <person name="Reichard M."/>
            <person name="Winkler S."/>
            <person name="Tracey A."/>
            <person name="Sims Y."/>
            <person name="Howe K."/>
            <person name="Rhie A."/>
            <person name="Formenti G."/>
            <person name="Durbin R."/>
            <person name="Fedrigo O."/>
            <person name="Jarvis E.D."/>
        </authorList>
    </citation>
    <scope>NUCLEOTIDE SEQUENCE [LARGE SCALE GENOMIC DNA]</scope>
</reference>
<feature type="disulfide bond" evidence="8">
    <location>
        <begin position="507"/>
        <end position="517"/>
    </location>
</feature>
<keyword evidence="3 11" id="KW-0812">Transmembrane</keyword>
<dbReference type="PANTHER" id="PTHR11905">
    <property type="entry name" value="ADAM A DISINTEGRIN AND METALLOPROTEASE DOMAIN"/>
    <property type="match status" value="1"/>
</dbReference>
<proteinExistence type="predicted"/>
<dbReference type="PROSITE" id="PS00427">
    <property type="entry name" value="DISINTEGRIN_1"/>
    <property type="match status" value="1"/>
</dbReference>
<feature type="binding site" evidence="9">
    <location>
        <position position="245"/>
    </location>
    <ligand>
        <name>Zn(2+)</name>
        <dbReference type="ChEBI" id="CHEBI:29105"/>
        <note>catalytic</note>
    </ligand>
</feature>
<dbReference type="Pfam" id="PF07974">
    <property type="entry name" value="EGF_2"/>
    <property type="match status" value="1"/>
</dbReference>
<dbReference type="PROSITE" id="PS50214">
    <property type="entry name" value="DISINTEGRIN_2"/>
    <property type="match status" value="1"/>
</dbReference>
<feature type="region of interest" description="Disordered" evidence="10">
    <location>
        <begin position="578"/>
        <end position="604"/>
    </location>
</feature>
<evidence type="ECO:0000256" key="11">
    <source>
        <dbReference type="SAM" id="Phobius"/>
    </source>
</evidence>
<dbReference type="InterPro" id="IPR001590">
    <property type="entry name" value="Peptidase_M12B"/>
</dbReference>
<dbReference type="GO" id="GO:0051044">
    <property type="term" value="P:positive regulation of membrane protein ectodomain proteolysis"/>
    <property type="evidence" value="ECO:0007669"/>
    <property type="project" value="TreeGrafter"/>
</dbReference>
<evidence type="ECO:0000313" key="15">
    <source>
        <dbReference type="Ensembl" id="ENSELUP00000069505.2"/>
    </source>
</evidence>
<keyword evidence="9" id="KW-0479">Metal-binding</keyword>
<dbReference type="GO" id="GO:0006508">
    <property type="term" value="P:proteolysis"/>
    <property type="evidence" value="ECO:0007669"/>
    <property type="project" value="InterPro"/>
</dbReference>
<dbReference type="InterPro" id="IPR034027">
    <property type="entry name" value="Reprolysin_adamalysin"/>
</dbReference>
<organism evidence="15 16">
    <name type="scientific">Esox lucius</name>
    <name type="common">Northern pike</name>
    <dbReference type="NCBI Taxonomy" id="8010"/>
    <lineage>
        <taxon>Eukaryota</taxon>
        <taxon>Metazoa</taxon>
        <taxon>Chordata</taxon>
        <taxon>Craniata</taxon>
        <taxon>Vertebrata</taxon>
        <taxon>Euteleostomi</taxon>
        <taxon>Actinopterygii</taxon>
        <taxon>Neopterygii</taxon>
        <taxon>Teleostei</taxon>
        <taxon>Protacanthopterygii</taxon>
        <taxon>Esociformes</taxon>
        <taxon>Esocidae</taxon>
        <taxon>Esox</taxon>
    </lineage>
</organism>
<comment type="subcellular location">
    <subcellularLocation>
        <location evidence="1">Membrane</location>
        <topology evidence="1">Single-pass type I membrane protein</topology>
    </subcellularLocation>
</comment>
<evidence type="ECO:0000259" key="13">
    <source>
        <dbReference type="PROSITE" id="PS50214"/>
    </source>
</evidence>
<keyword evidence="2 8" id="KW-0245">EGF-like domain</keyword>
<feature type="binding site" evidence="9">
    <location>
        <position position="241"/>
    </location>
    <ligand>
        <name>Zn(2+)</name>
        <dbReference type="ChEBI" id="CHEBI:29105"/>
        <note>catalytic</note>
    </ligand>
</feature>
<dbReference type="PROSITE" id="PS50026">
    <property type="entry name" value="EGF_3"/>
    <property type="match status" value="1"/>
</dbReference>
<feature type="disulfide bond" evidence="7">
    <location>
        <begin position="372"/>
        <end position="392"/>
    </location>
</feature>
<evidence type="ECO:0000259" key="12">
    <source>
        <dbReference type="PROSITE" id="PS50026"/>
    </source>
</evidence>
<accession>A0A6Q2YV31</accession>
<feature type="active site" evidence="9">
    <location>
        <position position="242"/>
    </location>
</feature>
<comment type="caution">
    <text evidence="8">Lacks conserved residue(s) required for the propagation of feature annotation.</text>
</comment>
<evidence type="ECO:0000313" key="16">
    <source>
        <dbReference type="Proteomes" id="UP000265140"/>
    </source>
</evidence>
<feature type="binding site" evidence="9">
    <location>
        <position position="251"/>
    </location>
    <ligand>
        <name>Zn(2+)</name>
        <dbReference type="ChEBI" id="CHEBI:29105"/>
        <note>catalytic</note>
    </ligand>
</feature>
<evidence type="ECO:0000259" key="14">
    <source>
        <dbReference type="PROSITE" id="PS50215"/>
    </source>
</evidence>
<dbReference type="GO" id="GO:0004222">
    <property type="term" value="F:metalloendopeptidase activity"/>
    <property type="evidence" value="ECO:0007669"/>
    <property type="project" value="InterPro"/>
</dbReference>
<keyword evidence="5 11" id="KW-0472">Membrane</keyword>
<dbReference type="GO" id="GO:0046872">
    <property type="term" value="F:metal ion binding"/>
    <property type="evidence" value="ECO:0007669"/>
    <property type="project" value="UniProtKB-KW"/>
</dbReference>
<evidence type="ECO:0000256" key="5">
    <source>
        <dbReference type="ARBA" id="ARBA00023136"/>
    </source>
</evidence>
<feature type="domain" description="Peptidase M12B" evidence="14">
    <location>
        <begin position="125"/>
        <end position="306"/>
    </location>
</feature>